<dbReference type="OrthoDB" id="1303570at2759"/>
<gene>
    <name evidence="4" type="ORF">AMTR_s00025p00249720</name>
</gene>
<dbReference type="eggNOG" id="ENOG502RYS2">
    <property type="taxonomic scope" value="Eukaryota"/>
</dbReference>
<feature type="compositionally biased region" description="Basic and acidic residues" evidence="2">
    <location>
        <begin position="203"/>
        <end position="228"/>
    </location>
</feature>
<dbReference type="Gramene" id="ERN12697">
    <property type="protein sequence ID" value="ERN12697"/>
    <property type="gene ID" value="AMTR_s00025p00249720"/>
</dbReference>
<dbReference type="InterPro" id="IPR021410">
    <property type="entry name" value="FAF"/>
</dbReference>
<accession>W1PRR9</accession>
<feature type="compositionally biased region" description="Polar residues" evidence="2">
    <location>
        <begin position="1"/>
        <end position="10"/>
    </location>
</feature>
<feature type="compositionally biased region" description="Acidic residues" evidence="2">
    <location>
        <begin position="257"/>
        <end position="272"/>
    </location>
</feature>
<dbReference type="HOGENOM" id="CLU_904129_0_0_1"/>
<feature type="domain" description="FAF" evidence="3">
    <location>
        <begin position="144"/>
        <end position="196"/>
    </location>
</feature>
<proteinExistence type="inferred from homology"/>
<dbReference type="PANTHER" id="PTHR33155">
    <property type="entry name" value="FANTASTIC FOUR-LIKE PROTEIN (DUF3049)"/>
    <property type="match status" value="1"/>
</dbReference>
<reference evidence="5" key="1">
    <citation type="journal article" date="2013" name="Science">
        <title>The Amborella genome and the evolution of flowering plants.</title>
        <authorList>
            <consortium name="Amborella Genome Project"/>
        </authorList>
    </citation>
    <scope>NUCLEOTIDE SEQUENCE [LARGE SCALE GENOMIC DNA]</scope>
</reference>
<sequence>MSGACQTLHSFQDPRLNDPPGIGSLLLGPYHTKSNSNPLFLSPKPSPPILSPPTFSLYPPLPHSLETKTTEETSESQTSVWKHPAQTSLSKLSTKSLELCTESLGSETGTRCGEDWLEGEEMRRERKAVSYRRLASSKNGARLFPPPLPSIAGQNGPCLHVKSHRKDGRLVMKAVMVRSQSYLLAEREGGRLRLRFMASNYRETEGVERESEEDSRLETGEVRRESAESRCGSGVGAGGEGQLERESEGLSSGSWGGEEEEEERENGSEDEEWGMRVNEVVNPIQLRPSRCKEGKGPLIWEPFCVASS</sequence>
<dbReference type="KEGG" id="atr:18440918"/>
<dbReference type="InterPro" id="IPR046431">
    <property type="entry name" value="FAF_dom"/>
</dbReference>
<evidence type="ECO:0000259" key="3">
    <source>
        <dbReference type="Pfam" id="PF11250"/>
    </source>
</evidence>
<dbReference type="Pfam" id="PF11250">
    <property type="entry name" value="FAF"/>
    <property type="match status" value="1"/>
</dbReference>
<evidence type="ECO:0000256" key="1">
    <source>
        <dbReference type="ARBA" id="ARBA00008690"/>
    </source>
</evidence>
<dbReference type="Proteomes" id="UP000017836">
    <property type="component" value="Unassembled WGS sequence"/>
</dbReference>
<feature type="region of interest" description="Disordered" evidence="2">
    <location>
        <begin position="203"/>
        <end position="275"/>
    </location>
</feature>
<evidence type="ECO:0000313" key="5">
    <source>
        <dbReference type="Proteomes" id="UP000017836"/>
    </source>
</evidence>
<feature type="region of interest" description="Disordered" evidence="2">
    <location>
        <begin position="60"/>
        <end position="82"/>
    </location>
</feature>
<dbReference type="PANTHER" id="PTHR33155:SF3">
    <property type="entry name" value="PROTEIN FAF-LIKE, CHLOROPLASTIC"/>
    <property type="match status" value="1"/>
</dbReference>
<protein>
    <recommendedName>
        <fullName evidence="3">FAF domain-containing protein</fullName>
    </recommendedName>
</protein>
<feature type="region of interest" description="Disordered" evidence="2">
    <location>
        <begin position="1"/>
        <end position="29"/>
    </location>
</feature>
<dbReference type="EMBL" id="KI392614">
    <property type="protein sequence ID" value="ERN12697.1"/>
    <property type="molecule type" value="Genomic_DNA"/>
</dbReference>
<evidence type="ECO:0000313" key="4">
    <source>
        <dbReference type="EMBL" id="ERN12697.1"/>
    </source>
</evidence>
<organism evidence="4 5">
    <name type="scientific">Amborella trichopoda</name>
    <dbReference type="NCBI Taxonomy" id="13333"/>
    <lineage>
        <taxon>Eukaryota</taxon>
        <taxon>Viridiplantae</taxon>
        <taxon>Streptophyta</taxon>
        <taxon>Embryophyta</taxon>
        <taxon>Tracheophyta</taxon>
        <taxon>Spermatophyta</taxon>
        <taxon>Magnoliopsida</taxon>
        <taxon>Amborellales</taxon>
        <taxon>Amborellaceae</taxon>
        <taxon>Amborella</taxon>
    </lineage>
</organism>
<comment type="similarity">
    <text evidence="1">Belongs to the fantastic four family.</text>
</comment>
<keyword evidence="5" id="KW-1185">Reference proteome</keyword>
<dbReference type="OMA" id="RCNEERA"/>
<evidence type="ECO:0000256" key="2">
    <source>
        <dbReference type="SAM" id="MobiDB-lite"/>
    </source>
</evidence>
<dbReference type="AlphaFoldDB" id="W1PRR9"/>
<name>W1PRR9_AMBTC</name>